<feature type="domain" description="NAD-dependent epimerase/dehydratase" evidence="1">
    <location>
        <begin position="10"/>
        <end position="85"/>
    </location>
</feature>
<evidence type="ECO:0000259" key="1">
    <source>
        <dbReference type="Pfam" id="PF01370"/>
    </source>
</evidence>
<evidence type="ECO:0000313" key="2">
    <source>
        <dbReference type="EMBL" id="GMM32748.1"/>
    </source>
</evidence>
<protein>
    <submittedName>
        <fullName evidence="2">Ubiquinone biosynthesis protein</fullName>
    </submittedName>
</protein>
<dbReference type="EMBL" id="BTFZ01000001">
    <property type="protein sequence ID" value="GMM32748.1"/>
    <property type="molecule type" value="Genomic_DNA"/>
</dbReference>
<dbReference type="SUPFAM" id="SSF51735">
    <property type="entry name" value="NAD(P)-binding Rossmann-fold domains"/>
    <property type="match status" value="1"/>
</dbReference>
<dbReference type="GO" id="GO:0005739">
    <property type="term" value="C:mitochondrion"/>
    <property type="evidence" value="ECO:0007669"/>
    <property type="project" value="TreeGrafter"/>
</dbReference>
<dbReference type="InterPro" id="IPR001509">
    <property type="entry name" value="Epimerase_deHydtase"/>
</dbReference>
<dbReference type="GO" id="GO:0044877">
    <property type="term" value="F:protein-containing complex binding"/>
    <property type="evidence" value="ECO:0007669"/>
    <property type="project" value="TreeGrafter"/>
</dbReference>
<dbReference type="PANTHER" id="PTHR12126">
    <property type="entry name" value="NADH-UBIQUINONE OXIDOREDUCTASE 39 KDA SUBUNIT-RELATED"/>
    <property type="match status" value="1"/>
</dbReference>
<dbReference type="Gene3D" id="3.40.50.720">
    <property type="entry name" value="NAD(P)-binding Rossmann-like Domain"/>
    <property type="match status" value="1"/>
</dbReference>
<dbReference type="InterPro" id="IPR051207">
    <property type="entry name" value="ComplexI_NDUFA9_subunit"/>
</dbReference>
<proteinExistence type="predicted"/>
<dbReference type="InterPro" id="IPR036291">
    <property type="entry name" value="NAD(P)-bd_dom_sf"/>
</dbReference>
<dbReference type="Pfam" id="PF01370">
    <property type="entry name" value="Epimerase"/>
    <property type="match status" value="1"/>
</dbReference>
<organism evidence="2 3">
    <name type="scientific">Saccharomycopsis crataegensis</name>
    <dbReference type="NCBI Taxonomy" id="43959"/>
    <lineage>
        <taxon>Eukaryota</taxon>
        <taxon>Fungi</taxon>
        <taxon>Dikarya</taxon>
        <taxon>Ascomycota</taxon>
        <taxon>Saccharomycotina</taxon>
        <taxon>Saccharomycetes</taxon>
        <taxon>Saccharomycopsidaceae</taxon>
        <taxon>Saccharomycopsis</taxon>
    </lineage>
</organism>
<reference evidence="2 3" key="1">
    <citation type="journal article" date="2023" name="Elife">
        <title>Identification of key yeast species and microbe-microbe interactions impacting larval growth of Drosophila in the wild.</title>
        <authorList>
            <person name="Mure A."/>
            <person name="Sugiura Y."/>
            <person name="Maeda R."/>
            <person name="Honda K."/>
            <person name="Sakurai N."/>
            <person name="Takahashi Y."/>
            <person name="Watada M."/>
            <person name="Katoh T."/>
            <person name="Gotoh A."/>
            <person name="Gotoh Y."/>
            <person name="Taniguchi I."/>
            <person name="Nakamura K."/>
            <person name="Hayashi T."/>
            <person name="Katayama T."/>
            <person name="Uemura T."/>
            <person name="Hattori Y."/>
        </authorList>
    </citation>
    <scope>NUCLEOTIDE SEQUENCE [LARGE SCALE GENOMIC DNA]</scope>
    <source>
        <strain evidence="2 3">SC-9</strain>
    </source>
</reference>
<dbReference type="PANTHER" id="PTHR12126:SF16">
    <property type="entry name" value="MIOREX COMPLEX COMPONENT 2"/>
    <property type="match status" value="1"/>
</dbReference>
<evidence type="ECO:0000313" key="3">
    <source>
        <dbReference type="Proteomes" id="UP001360560"/>
    </source>
</evidence>
<keyword evidence="2" id="KW-0830">Ubiquinone</keyword>
<comment type="caution">
    <text evidence="2">The sequence shown here is derived from an EMBL/GenBank/DDBJ whole genome shotgun (WGS) entry which is preliminary data.</text>
</comment>
<dbReference type="GeneID" id="90070727"/>
<accession>A0AAV5QD88</accession>
<gene>
    <name evidence="2" type="ORF">DASC09_000730</name>
</gene>
<dbReference type="AlphaFoldDB" id="A0AAV5QD88"/>
<dbReference type="Proteomes" id="UP001360560">
    <property type="component" value="Unassembled WGS sequence"/>
</dbReference>
<sequence length="271" mass="29137">MASSLPKHLTILGGSGFLGRRIAQTAILNGYSVTALSRSGKPPATTSPVDSQWVSKVNWRPANIFQPDSYKHYLEDSDVVVHSIGVILEKVNYKKVVNGPGSGFINTLLSFSGNKSVGDDAVAAASGKLDTYEKVNHESAVLLAEEYLNSTKVPHPKFVYISADNAPAIVPGGYMKSKRAAEFDLMELSQHTNLTNLIVRPGFMFDETDSTSVRSGLHKVIDFAHGVPGIGSLVSPSISTQQVAKAIFSKLEEGTNVENEVVSLENLMAMD</sequence>
<keyword evidence="3" id="KW-1185">Reference proteome</keyword>
<name>A0AAV5QD88_9ASCO</name>
<dbReference type="RefSeq" id="XP_064849748.1">
    <property type="nucleotide sequence ID" value="XM_064993676.1"/>
</dbReference>